<accession>A0A2S4V7K6</accession>
<reference evidence="2 3" key="1">
    <citation type="submission" date="2017-12" db="EMBL/GenBank/DDBJ databases">
        <title>Gene loss provides genomic basis for host adaptation in cereal stripe rust fungi.</title>
        <authorList>
            <person name="Xia C."/>
        </authorList>
    </citation>
    <scope>NUCLEOTIDE SEQUENCE [LARGE SCALE GENOMIC DNA]</scope>
    <source>
        <strain evidence="2 3">93TX-2</strain>
    </source>
</reference>
<feature type="region of interest" description="Disordered" evidence="1">
    <location>
        <begin position="1"/>
        <end position="20"/>
    </location>
</feature>
<sequence length="413" mass="47883">MKSPTPHKMEHSSSSETERYQEQADLVVDGFKGLLSRYDPYSDSLNDRRRTRVHRENTDISRPELEKVIFNRLHSSLVPLLGQQIADLSRSLDPTHFQNYSVFAFQLILEVQSKLHQTLNQIESAIETICAHRKTNRSRRVNDQNLQHFKLFRLDGLCKNYTEGLMPEVVDFFKESRRLINILKIPKKVTESRKDLKSARQCIINRTSSIMVRINTHIEWYNGPEFDLVQLEWPKETHRIDDSLGELLSLINQAKYNSSVTQAARLLVPLFKLSRLFFNRISKRGMNQKPLPLFTSLRTDQLVLLEGLPGRVASYLTHLLEYLRGSVIPSHHVNEVAKCIEEEFESPLFMISLHFLPLIPDTDGFPTQNYFRTWLVTWCNLLSLAIQHLEGRQPTTTNLHDVVVLPTVSSLRS</sequence>
<reference evidence="3" key="3">
    <citation type="journal article" date="2018" name="Mol. Plant Microbe Interact.">
        <title>Genome sequence resources for the wheat stripe rust pathogen (Puccinia striiformis f. sp. tritici) and the barley stripe rust pathogen (Puccinia striiformis f. sp. hordei).</title>
        <authorList>
            <person name="Xia C."/>
            <person name="Wang M."/>
            <person name="Yin C."/>
            <person name="Cornejo O.E."/>
            <person name="Hulbert S.H."/>
            <person name="Chen X."/>
        </authorList>
    </citation>
    <scope>NUCLEOTIDE SEQUENCE [LARGE SCALE GENOMIC DNA]</scope>
    <source>
        <strain evidence="3">93TX-2</strain>
    </source>
</reference>
<dbReference type="OrthoDB" id="2495839at2759"/>
<evidence type="ECO:0000313" key="2">
    <source>
        <dbReference type="EMBL" id="POW05501.1"/>
    </source>
</evidence>
<organism evidence="2 3">
    <name type="scientific">Puccinia striiformis</name>
    <dbReference type="NCBI Taxonomy" id="27350"/>
    <lineage>
        <taxon>Eukaryota</taxon>
        <taxon>Fungi</taxon>
        <taxon>Dikarya</taxon>
        <taxon>Basidiomycota</taxon>
        <taxon>Pucciniomycotina</taxon>
        <taxon>Pucciniomycetes</taxon>
        <taxon>Pucciniales</taxon>
        <taxon>Pucciniaceae</taxon>
        <taxon>Puccinia</taxon>
    </lineage>
</organism>
<comment type="caution">
    <text evidence="2">The sequence shown here is derived from an EMBL/GenBank/DDBJ whole genome shotgun (WGS) entry which is preliminary data.</text>
</comment>
<dbReference type="EMBL" id="PKSM01000170">
    <property type="protein sequence ID" value="POW05501.1"/>
    <property type="molecule type" value="Genomic_DNA"/>
</dbReference>
<protein>
    <submittedName>
        <fullName evidence="2">Uncharacterized protein</fullName>
    </submittedName>
</protein>
<name>A0A2S4V7K6_9BASI</name>
<reference evidence="3" key="2">
    <citation type="journal article" date="2018" name="BMC Genomics">
        <title>Genomic insights into host adaptation between the wheat stripe rust pathogen (Puccinia striiformis f. sp. tritici) and the barley stripe rust pathogen (Puccinia striiformis f. sp. hordei).</title>
        <authorList>
            <person name="Xia C."/>
            <person name="Wang M."/>
            <person name="Yin C."/>
            <person name="Cornejo O.E."/>
            <person name="Hulbert S.H."/>
            <person name="Chen X."/>
        </authorList>
    </citation>
    <scope>NUCLEOTIDE SEQUENCE [LARGE SCALE GENOMIC DNA]</scope>
    <source>
        <strain evidence="3">93TX-2</strain>
    </source>
</reference>
<dbReference type="PANTHER" id="PTHR33069:SF3">
    <property type="entry name" value="DYNEIN HEAVY CHAIN TAIL DOMAIN-CONTAINING PROTEIN"/>
    <property type="match status" value="1"/>
</dbReference>
<feature type="compositionally biased region" description="Basic and acidic residues" evidence="1">
    <location>
        <begin position="7"/>
        <end position="20"/>
    </location>
</feature>
<dbReference type="VEuPathDB" id="FungiDB:PSHT_10773"/>
<evidence type="ECO:0000313" key="3">
    <source>
        <dbReference type="Proteomes" id="UP000238274"/>
    </source>
</evidence>
<dbReference type="Proteomes" id="UP000238274">
    <property type="component" value="Unassembled WGS sequence"/>
</dbReference>
<proteinExistence type="predicted"/>
<dbReference type="AlphaFoldDB" id="A0A2S4V7K6"/>
<dbReference type="VEuPathDB" id="FungiDB:PSTT_02472"/>
<keyword evidence="3" id="KW-1185">Reference proteome</keyword>
<evidence type="ECO:0000256" key="1">
    <source>
        <dbReference type="SAM" id="MobiDB-lite"/>
    </source>
</evidence>
<gene>
    <name evidence="2" type="ORF">PSHT_10773</name>
</gene>
<dbReference type="PANTHER" id="PTHR33069">
    <property type="entry name" value="CHROMOSOME 7, WHOLE GENOME SHOTGUN SEQUENCE-RELATED"/>
    <property type="match status" value="1"/>
</dbReference>